<accession>A0A1H3B6Z7</accession>
<evidence type="ECO:0000259" key="1">
    <source>
        <dbReference type="Pfam" id="PF25164"/>
    </source>
</evidence>
<gene>
    <name evidence="2" type="ORF">SAMN05421783_12317</name>
</gene>
<dbReference type="RefSeq" id="WP_093036208.1">
    <property type="nucleotide sequence ID" value="NZ_FNNZ01000023.1"/>
</dbReference>
<dbReference type="InterPro" id="IPR057253">
    <property type="entry name" value="CoiA-like_N"/>
</dbReference>
<reference evidence="3" key="1">
    <citation type="submission" date="2016-10" db="EMBL/GenBank/DDBJ databases">
        <authorList>
            <person name="Varghese N."/>
            <person name="Submissions S."/>
        </authorList>
    </citation>
    <scope>NUCLEOTIDE SEQUENCE [LARGE SCALE GENOMIC DNA]</scope>
    <source>
        <strain evidence="3">DSM 217</strain>
    </source>
</reference>
<keyword evidence="3" id="KW-1185">Reference proteome</keyword>
<dbReference type="Proteomes" id="UP000198816">
    <property type="component" value="Unassembled WGS sequence"/>
</dbReference>
<dbReference type="OrthoDB" id="9134102at2"/>
<dbReference type="STRING" id="1058.SAMN05421783_12317"/>
<dbReference type="AlphaFoldDB" id="A0A1H3B6Z7"/>
<evidence type="ECO:0000313" key="2">
    <source>
        <dbReference type="EMBL" id="SDX37411.1"/>
    </source>
</evidence>
<dbReference type="EMBL" id="FNNZ01000023">
    <property type="protein sequence ID" value="SDX37411.1"/>
    <property type="molecule type" value="Genomic_DNA"/>
</dbReference>
<dbReference type="Pfam" id="PF25164">
    <property type="entry name" value="CoiA_N"/>
    <property type="match status" value="1"/>
</dbReference>
<name>A0A1H3B6Z7_THIRO</name>
<sequence>MGTIGLFQSFGVDQDGRIVSVEEVSRGKACECCCPECGEVLIARQGEVRAWHFAHAGGADCGGGAEGALHRAAKQVLLSQSAVLVPALEAKASHHLDDGRTGEVTLVRPPELWAFESMRDEVPVGDYRIDVVGTRDGTPVFIEIAVTHPVGEIKRSALAALGVRCFEIVLEPSLHETWTWDGLRREVLECPENRTWLCHPDLAELVDQARCEAVARAFEKPVIMSGVPERTRFRLYGTPVHLVSQAWGLCLWWPFNERVNPILKAVAKSFGGRYKGAPYRNWVLPVAVKVALVSQLEGLGAVREG</sequence>
<protein>
    <submittedName>
        <fullName evidence="2">Competence protein CoiA-like family protein</fullName>
    </submittedName>
</protein>
<proteinExistence type="predicted"/>
<organism evidence="2 3">
    <name type="scientific">Thiocapsa roseopersicina</name>
    <dbReference type="NCBI Taxonomy" id="1058"/>
    <lineage>
        <taxon>Bacteria</taxon>
        <taxon>Pseudomonadati</taxon>
        <taxon>Pseudomonadota</taxon>
        <taxon>Gammaproteobacteria</taxon>
        <taxon>Chromatiales</taxon>
        <taxon>Chromatiaceae</taxon>
        <taxon>Thiocapsa</taxon>
    </lineage>
</organism>
<evidence type="ECO:0000313" key="3">
    <source>
        <dbReference type="Proteomes" id="UP000198816"/>
    </source>
</evidence>
<feature type="domain" description="Competence protein CoiA-like N-terminal" evidence="1">
    <location>
        <begin position="25"/>
        <end position="61"/>
    </location>
</feature>